<evidence type="ECO:0000256" key="6">
    <source>
        <dbReference type="ARBA" id="ARBA00022692"/>
    </source>
</evidence>
<dbReference type="GO" id="GO:0009425">
    <property type="term" value="C:bacterial-type flagellum basal body"/>
    <property type="evidence" value="ECO:0007669"/>
    <property type="project" value="InterPro"/>
</dbReference>
<dbReference type="Pfam" id="PF03748">
    <property type="entry name" value="FliL"/>
    <property type="match status" value="1"/>
</dbReference>
<accession>A0A9E4N206</accession>
<comment type="function">
    <text evidence="1 10">Controls the rotational direction of flagella during chemotaxis.</text>
</comment>
<keyword evidence="12" id="KW-0969">Cilium</keyword>
<dbReference type="GO" id="GO:0006935">
    <property type="term" value="P:chemotaxis"/>
    <property type="evidence" value="ECO:0007669"/>
    <property type="project" value="UniProtKB-KW"/>
</dbReference>
<proteinExistence type="inferred from homology"/>
<keyword evidence="8" id="KW-1133">Transmembrane helix</keyword>
<dbReference type="PANTHER" id="PTHR35091">
    <property type="entry name" value="FLAGELLAR PROTEIN FLIL"/>
    <property type="match status" value="1"/>
</dbReference>
<evidence type="ECO:0000256" key="4">
    <source>
        <dbReference type="ARBA" id="ARBA00022475"/>
    </source>
</evidence>
<organism evidence="12 13">
    <name type="scientific">Candidatus Thiodiazotropha taylori</name>
    <dbReference type="NCBI Taxonomy" id="2792791"/>
    <lineage>
        <taxon>Bacteria</taxon>
        <taxon>Pseudomonadati</taxon>
        <taxon>Pseudomonadota</taxon>
        <taxon>Gammaproteobacteria</taxon>
        <taxon>Chromatiales</taxon>
        <taxon>Sedimenticolaceae</taxon>
        <taxon>Candidatus Thiodiazotropha</taxon>
    </lineage>
</organism>
<dbReference type="AlphaFoldDB" id="A0A9E4N206"/>
<evidence type="ECO:0000256" key="8">
    <source>
        <dbReference type="ARBA" id="ARBA00022989"/>
    </source>
</evidence>
<evidence type="ECO:0000256" key="5">
    <source>
        <dbReference type="ARBA" id="ARBA00022500"/>
    </source>
</evidence>
<dbReference type="InterPro" id="IPR005503">
    <property type="entry name" value="FliL"/>
</dbReference>
<dbReference type="GO" id="GO:0071978">
    <property type="term" value="P:bacterial-type flagellum-dependent swarming motility"/>
    <property type="evidence" value="ECO:0007669"/>
    <property type="project" value="TreeGrafter"/>
</dbReference>
<feature type="signal peptide" evidence="11">
    <location>
        <begin position="1"/>
        <end position="20"/>
    </location>
</feature>
<keyword evidence="5 10" id="KW-0145">Chemotaxis</keyword>
<keyword evidence="11" id="KW-0732">Signal</keyword>
<keyword evidence="10" id="KW-0997">Cell inner membrane</keyword>
<keyword evidence="9 10" id="KW-0472">Membrane</keyword>
<evidence type="ECO:0000256" key="1">
    <source>
        <dbReference type="ARBA" id="ARBA00002254"/>
    </source>
</evidence>
<evidence type="ECO:0000256" key="7">
    <source>
        <dbReference type="ARBA" id="ARBA00022779"/>
    </source>
</evidence>
<name>A0A9E4N206_9GAMM</name>
<evidence type="ECO:0000256" key="10">
    <source>
        <dbReference type="RuleBase" id="RU364125"/>
    </source>
</evidence>
<reference evidence="12" key="1">
    <citation type="journal article" date="2021" name="Proc. Natl. Acad. Sci. U.S.A.">
        <title>Global biogeography of chemosynthetic symbionts reveals both localized and globally distributed symbiont groups. .</title>
        <authorList>
            <person name="Osvatic J.T."/>
            <person name="Wilkins L.G.E."/>
            <person name="Leibrecht L."/>
            <person name="Leray M."/>
            <person name="Zauner S."/>
            <person name="Polzin J."/>
            <person name="Camacho Y."/>
            <person name="Gros O."/>
            <person name="van Gils J.A."/>
            <person name="Eisen J.A."/>
            <person name="Petersen J.M."/>
            <person name="Yuen B."/>
        </authorList>
    </citation>
    <scope>NUCLEOTIDE SEQUENCE</scope>
    <source>
        <strain evidence="12">MAGclacostrist064TRANS</strain>
    </source>
</reference>
<gene>
    <name evidence="12" type="ORF">JAZ07_02435</name>
</gene>
<dbReference type="GO" id="GO:0005886">
    <property type="term" value="C:plasma membrane"/>
    <property type="evidence" value="ECO:0007669"/>
    <property type="project" value="UniProtKB-SubCell"/>
</dbReference>
<keyword evidence="12" id="KW-0966">Cell projection</keyword>
<feature type="chain" id="PRO_5039484289" description="Flagellar protein FliL" evidence="11">
    <location>
        <begin position="21"/>
        <end position="133"/>
    </location>
</feature>
<comment type="caution">
    <text evidence="12">The sequence shown here is derived from an EMBL/GenBank/DDBJ whole genome shotgun (WGS) entry which is preliminary data.</text>
</comment>
<keyword evidence="6" id="KW-0812">Transmembrane</keyword>
<dbReference type="Proteomes" id="UP000886667">
    <property type="component" value="Unassembled WGS sequence"/>
</dbReference>
<dbReference type="EMBL" id="JAEPCM010000052">
    <property type="protein sequence ID" value="MCG7945186.1"/>
    <property type="molecule type" value="Genomic_DNA"/>
</dbReference>
<keyword evidence="7 10" id="KW-0283">Flagellar rotation</keyword>
<dbReference type="PANTHER" id="PTHR35091:SF2">
    <property type="entry name" value="FLAGELLAR PROTEIN FLIL"/>
    <property type="match status" value="1"/>
</dbReference>
<sequence length="133" mass="14860">MRNLFLVCLLVLIPSQVLWAEDEDEEKAPPTISYYQIKPSLVANLAKGGKYIRCDIQLMTKDEAFLETLTLHGPAIRHALLMLLSEQDGKTLKSPDGKEALRKAALTEVKKILEEATGKDAVEALLFTTFFVQ</sequence>
<comment type="subcellular location">
    <subcellularLocation>
        <location evidence="10">Cell inner membrane</location>
    </subcellularLocation>
    <subcellularLocation>
        <location evidence="2">Cell membrane</location>
        <topology evidence="2">Single-pass membrane protein</topology>
    </subcellularLocation>
</comment>
<evidence type="ECO:0000256" key="9">
    <source>
        <dbReference type="ARBA" id="ARBA00023136"/>
    </source>
</evidence>
<evidence type="ECO:0000313" key="12">
    <source>
        <dbReference type="EMBL" id="MCG7945186.1"/>
    </source>
</evidence>
<evidence type="ECO:0000256" key="11">
    <source>
        <dbReference type="SAM" id="SignalP"/>
    </source>
</evidence>
<keyword evidence="12" id="KW-0282">Flagellum</keyword>
<evidence type="ECO:0000313" key="13">
    <source>
        <dbReference type="Proteomes" id="UP000886667"/>
    </source>
</evidence>
<evidence type="ECO:0000256" key="2">
    <source>
        <dbReference type="ARBA" id="ARBA00004162"/>
    </source>
</evidence>
<protein>
    <recommendedName>
        <fullName evidence="10">Flagellar protein FliL</fullName>
    </recommendedName>
</protein>
<comment type="similarity">
    <text evidence="3 10">Belongs to the FliL family.</text>
</comment>
<keyword evidence="4" id="KW-1003">Cell membrane</keyword>
<evidence type="ECO:0000256" key="3">
    <source>
        <dbReference type="ARBA" id="ARBA00008281"/>
    </source>
</evidence>